<accession>A0A1R4J228</accession>
<dbReference type="Pfam" id="PF04020">
    <property type="entry name" value="Phage_holin_4_2"/>
    <property type="match status" value="1"/>
</dbReference>
<organism evidence="2 3">
    <name type="scientific">Micrococcus lylae</name>
    <dbReference type="NCBI Taxonomy" id="1273"/>
    <lineage>
        <taxon>Bacteria</taxon>
        <taxon>Bacillati</taxon>
        <taxon>Actinomycetota</taxon>
        <taxon>Actinomycetes</taxon>
        <taxon>Micrococcales</taxon>
        <taxon>Micrococcaceae</taxon>
        <taxon>Micrococcus</taxon>
    </lineage>
</organism>
<sequence>MTRFLLSLAVNAIALWSAVWLLPGMDVTVSSSLHLFDDQTANTVVAYALLGLLFGAVNAVIRPIVAFLSLPITCLTLGLFTVIINAAMLALTSWLSSFLPMQLHIDRFFFTAVFAAVIVSLVSLVMSSITNRIAPERR</sequence>
<evidence type="ECO:0000313" key="3">
    <source>
        <dbReference type="Proteomes" id="UP000196230"/>
    </source>
</evidence>
<dbReference type="PANTHER" id="PTHR37309:SF1">
    <property type="entry name" value="SLR0284 PROTEIN"/>
    <property type="match status" value="1"/>
</dbReference>
<dbReference type="Proteomes" id="UP000196230">
    <property type="component" value="Unassembled WGS sequence"/>
</dbReference>
<dbReference type="AlphaFoldDB" id="A0A1R4J228"/>
<evidence type="ECO:0000313" key="2">
    <source>
        <dbReference type="EMBL" id="SJN25713.1"/>
    </source>
</evidence>
<evidence type="ECO:0000256" key="1">
    <source>
        <dbReference type="SAM" id="Phobius"/>
    </source>
</evidence>
<reference evidence="2 3" key="1">
    <citation type="submission" date="2017-02" db="EMBL/GenBank/DDBJ databases">
        <authorList>
            <person name="Peterson S.W."/>
        </authorList>
    </citation>
    <scope>NUCLEOTIDE SEQUENCE [LARGE SCALE GENOMIC DNA]</scope>
    <source>
        <strain evidence="2 3">2B3F</strain>
    </source>
</reference>
<keyword evidence="1" id="KW-0472">Membrane</keyword>
<feature type="transmembrane region" description="Helical" evidence="1">
    <location>
        <begin position="108"/>
        <end position="129"/>
    </location>
</feature>
<name>A0A1R4J228_9MICC</name>
<dbReference type="PANTHER" id="PTHR37309">
    <property type="entry name" value="SLR0284 PROTEIN"/>
    <property type="match status" value="1"/>
</dbReference>
<feature type="transmembrane region" description="Helical" evidence="1">
    <location>
        <begin position="45"/>
        <end position="65"/>
    </location>
</feature>
<proteinExistence type="predicted"/>
<dbReference type="EMBL" id="FUKP01000039">
    <property type="protein sequence ID" value="SJN25713.1"/>
    <property type="molecule type" value="Genomic_DNA"/>
</dbReference>
<protein>
    <recommendedName>
        <fullName evidence="4">Phage holin family protein</fullName>
    </recommendedName>
</protein>
<keyword evidence="1" id="KW-1133">Transmembrane helix</keyword>
<keyword evidence="1" id="KW-0812">Transmembrane</keyword>
<evidence type="ECO:0008006" key="4">
    <source>
        <dbReference type="Google" id="ProtNLM"/>
    </source>
</evidence>
<gene>
    <name evidence="2" type="ORF">FM125_05785</name>
</gene>
<dbReference type="InterPro" id="IPR007165">
    <property type="entry name" value="Phage_holin_4_2"/>
</dbReference>
<feature type="transmembrane region" description="Helical" evidence="1">
    <location>
        <begin position="72"/>
        <end position="96"/>
    </location>
</feature>
<dbReference type="RefSeq" id="WP_087133931.1">
    <property type="nucleotide sequence ID" value="NZ_FUKP01000039.1"/>
</dbReference>